<dbReference type="GeneID" id="93526105"/>
<sequence>MASTKYGTGKNSPIAVVNQKQPARRKPTPRRPKKKKNNATFTRIKWVCIVVVLLGAGVWFGITFQEGIKYFFSAQRKEADEKSFFDFRTVEVLQRHQDRMIGFDVSHYQGVIDWEAVDSVAQRAPLEFVFVRATMGDDGKDKAFDLNWKGARANHFIRGAYHYYRPDENSIKQAENFIATVKLSEGDFPPVLDIEDLPKKQSMENLVLGLKRWMEMIEEHYGVQPILYSGEHYYTNHLQKWFPDHIVWIANYNFFVEEIKPDWHFWQFTEKGIVKGIDGKVDLNIYNGNKSDIRNILVK</sequence>
<dbReference type="EMBL" id="CP068108">
    <property type="protein sequence ID" value="QQU00288.1"/>
    <property type="molecule type" value="Genomic_DNA"/>
</dbReference>
<keyword evidence="5" id="KW-1133">Transmembrane helix</keyword>
<evidence type="ECO:0000256" key="2">
    <source>
        <dbReference type="ARBA" id="ARBA00022801"/>
    </source>
</evidence>
<feature type="transmembrane region" description="Helical" evidence="5">
    <location>
        <begin position="44"/>
        <end position="62"/>
    </location>
</feature>
<keyword evidence="5" id="KW-0812">Transmembrane</keyword>
<feature type="compositionally biased region" description="Polar residues" evidence="4">
    <location>
        <begin position="1"/>
        <end position="11"/>
    </location>
</feature>
<organism evidence="7 8">
    <name type="scientific">Myroides odoratus</name>
    <name type="common">Flavobacterium odoratum</name>
    <dbReference type="NCBI Taxonomy" id="256"/>
    <lineage>
        <taxon>Bacteria</taxon>
        <taxon>Pseudomonadati</taxon>
        <taxon>Bacteroidota</taxon>
        <taxon>Flavobacteriia</taxon>
        <taxon>Flavobacteriales</taxon>
        <taxon>Flavobacteriaceae</taxon>
        <taxon>Myroides</taxon>
    </lineage>
</organism>
<feature type="region of interest" description="Disordered" evidence="4">
    <location>
        <begin position="1"/>
        <end position="37"/>
    </location>
</feature>
<evidence type="ECO:0000256" key="3">
    <source>
        <dbReference type="ARBA" id="ARBA00023295"/>
    </source>
</evidence>
<comment type="similarity">
    <text evidence="1">Belongs to the glycosyl hydrolase 25 family.</text>
</comment>
<dbReference type="OrthoDB" id="9798192at2"/>
<dbReference type="PROSITE" id="PS51904">
    <property type="entry name" value="GLYCOSYL_HYDROL_F25_2"/>
    <property type="match status" value="1"/>
</dbReference>
<dbReference type="AlphaFoldDB" id="A0A378RT82"/>
<dbReference type="InterPro" id="IPR018077">
    <property type="entry name" value="Glyco_hydro_fam25_subgr"/>
</dbReference>
<dbReference type="GO" id="GO:0016998">
    <property type="term" value="P:cell wall macromolecule catabolic process"/>
    <property type="evidence" value="ECO:0007669"/>
    <property type="project" value="InterPro"/>
</dbReference>
<dbReference type="EC" id="3.2.1.17" evidence="7"/>
<keyword evidence="8" id="KW-1185">Reference proteome</keyword>
<accession>A0A378RT82</accession>
<dbReference type="Gene3D" id="3.20.20.80">
    <property type="entry name" value="Glycosidases"/>
    <property type="match status" value="1"/>
</dbReference>
<reference evidence="6 9" key="2">
    <citation type="submission" date="2021-01" db="EMBL/GenBank/DDBJ databases">
        <title>FDA dAtabase for Regulatory Grade micrObial Sequences (FDA-ARGOS): Supporting development and validation of Infectious Disease Dx tests.</title>
        <authorList>
            <person name="Sproer C."/>
            <person name="Gronow S."/>
            <person name="Severitt S."/>
            <person name="Schroder I."/>
            <person name="Tallon L."/>
            <person name="Sadzewicz L."/>
            <person name="Zhao X."/>
            <person name="Boylan J."/>
            <person name="Ott S."/>
            <person name="Bowen H."/>
            <person name="Vavikolanu K."/>
            <person name="Mehta A."/>
            <person name="Aluvathingal J."/>
            <person name="Nadendla S."/>
            <person name="Lowell S."/>
            <person name="Myers T."/>
            <person name="Yan Y."/>
            <person name="Sichtig H."/>
        </authorList>
    </citation>
    <scope>NUCLEOTIDE SEQUENCE [LARGE SCALE GENOMIC DNA]</scope>
    <source>
        <strain evidence="6 9">FDAARGOS_1131</strain>
    </source>
</reference>
<evidence type="ECO:0000256" key="4">
    <source>
        <dbReference type="SAM" id="MobiDB-lite"/>
    </source>
</evidence>
<evidence type="ECO:0000313" key="9">
    <source>
        <dbReference type="Proteomes" id="UP000596202"/>
    </source>
</evidence>
<evidence type="ECO:0000313" key="6">
    <source>
        <dbReference type="EMBL" id="QQU00288.1"/>
    </source>
</evidence>
<dbReference type="InterPro" id="IPR002053">
    <property type="entry name" value="Glyco_hydro_25"/>
</dbReference>
<evidence type="ECO:0000313" key="8">
    <source>
        <dbReference type="Proteomes" id="UP000255024"/>
    </source>
</evidence>
<dbReference type="InterPro" id="IPR017853">
    <property type="entry name" value="GH"/>
</dbReference>
<name>A0A378RT82_MYROD</name>
<keyword evidence="3 7" id="KW-0326">Glycosidase</keyword>
<evidence type="ECO:0000256" key="1">
    <source>
        <dbReference type="ARBA" id="ARBA00010646"/>
    </source>
</evidence>
<dbReference type="Proteomes" id="UP000596202">
    <property type="component" value="Chromosome"/>
</dbReference>
<dbReference type="EMBL" id="UGQL01000002">
    <property type="protein sequence ID" value="STZ69666.1"/>
    <property type="molecule type" value="Genomic_DNA"/>
</dbReference>
<evidence type="ECO:0000256" key="5">
    <source>
        <dbReference type="SAM" id="Phobius"/>
    </source>
</evidence>
<dbReference type="Pfam" id="PF01183">
    <property type="entry name" value="Glyco_hydro_25"/>
    <property type="match status" value="1"/>
</dbReference>
<dbReference type="PANTHER" id="PTHR34135:SF2">
    <property type="entry name" value="LYSOZYME"/>
    <property type="match status" value="1"/>
</dbReference>
<dbReference type="PANTHER" id="PTHR34135">
    <property type="entry name" value="LYSOZYME"/>
    <property type="match status" value="1"/>
</dbReference>
<keyword evidence="5" id="KW-0472">Membrane</keyword>
<evidence type="ECO:0000313" key="7">
    <source>
        <dbReference type="EMBL" id="STZ69666.1"/>
    </source>
</evidence>
<dbReference type="SUPFAM" id="SSF51445">
    <property type="entry name" value="(Trans)glycosidases"/>
    <property type="match status" value="1"/>
</dbReference>
<gene>
    <name evidence="7" type="primary">acm</name>
    <name evidence="6" type="ORF">I6I88_00495</name>
    <name evidence="7" type="ORF">NCTC11179_03180</name>
</gene>
<reference evidence="7 8" key="1">
    <citation type="submission" date="2018-06" db="EMBL/GenBank/DDBJ databases">
        <authorList>
            <consortium name="Pathogen Informatics"/>
            <person name="Doyle S."/>
        </authorList>
    </citation>
    <scope>NUCLEOTIDE SEQUENCE [LARGE SCALE GENOMIC DNA]</scope>
    <source>
        <strain evidence="7 8">NCTC11179</strain>
    </source>
</reference>
<keyword evidence="2 7" id="KW-0378">Hydrolase</keyword>
<dbReference type="RefSeq" id="WP_002989493.1">
    <property type="nucleotide sequence ID" value="NZ_CP068107.1"/>
</dbReference>
<dbReference type="GO" id="GO:0016052">
    <property type="term" value="P:carbohydrate catabolic process"/>
    <property type="evidence" value="ECO:0007669"/>
    <property type="project" value="TreeGrafter"/>
</dbReference>
<dbReference type="GO" id="GO:0009253">
    <property type="term" value="P:peptidoglycan catabolic process"/>
    <property type="evidence" value="ECO:0007669"/>
    <property type="project" value="InterPro"/>
</dbReference>
<feature type="compositionally biased region" description="Basic residues" evidence="4">
    <location>
        <begin position="22"/>
        <end position="37"/>
    </location>
</feature>
<protein>
    <submittedName>
        <fullName evidence="6">Glycoside hydrolase family 25 protein</fullName>
    </submittedName>
    <submittedName>
        <fullName evidence="7">Lysozyme M1</fullName>
        <ecNumber evidence="7">3.2.1.17</ecNumber>
    </submittedName>
</protein>
<dbReference type="CDD" id="cd06524">
    <property type="entry name" value="GH25_YegX-like"/>
    <property type="match status" value="1"/>
</dbReference>
<proteinExistence type="inferred from homology"/>
<dbReference type="GO" id="GO:0003796">
    <property type="term" value="F:lysozyme activity"/>
    <property type="evidence" value="ECO:0007669"/>
    <property type="project" value="UniProtKB-EC"/>
</dbReference>
<dbReference type="Proteomes" id="UP000255024">
    <property type="component" value="Unassembled WGS sequence"/>
</dbReference>
<dbReference type="SMART" id="SM00641">
    <property type="entry name" value="Glyco_25"/>
    <property type="match status" value="1"/>
</dbReference>